<name>A0A9D1TND5_9BACT</name>
<sequence>MVRIFNFRRITLGLIVLAALGLYSLLAPKEQMAPPQMTVPVSVATALAQDVPHYLQGIGTVLPSADVLVTSRVGGALMKLYFTEGDRVREGDVLAQIDPRPFEAALAQARGTLARDEAELANARKDMQRYARLAARDYVARQTYDQQVAQVRQLEGTVAADRANVRTAELDLLYSRITAPVSGRLGLRNVDPGTLITANDSTGIVRITEVTPCYVVFPLPEINVPLITAALYARAHTDPDKLPARPLVEAWSRDQKECLAVGELLTVDNRIDTSTGTVRLKAVFANENERLFPNEFVNARLRVRILDNVVTVPPAAVQIGSAGNYVFVVRADNTVELRSVTTGIATGAITVIEKGLAAGERVVVDGVDRLREGSMVRVAATVRTVQLSDRPSPLATEEGPVLLPAKPGNGPAQAPGQQSAQQPGRQSGQQPGTATAR</sequence>
<dbReference type="InterPro" id="IPR058627">
    <property type="entry name" value="MdtA-like_C"/>
</dbReference>
<dbReference type="NCBIfam" id="NF008589">
    <property type="entry name" value="PRK11556.1"/>
    <property type="match status" value="1"/>
</dbReference>
<dbReference type="FunFam" id="2.40.420.20:FF:000001">
    <property type="entry name" value="Efflux RND transporter periplasmic adaptor subunit"/>
    <property type="match status" value="1"/>
</dbReference>
<dbReference type="Gene3D" id="2.40.30.170">
    <property type="match status" value="1"/>
</dbReference>
<reference evidence="13" key="1">
    <citation type="journal article" date="2021" name="PeerJ">
        <title>Extensive microbial diversity within the chicken gut microbiome revealed by metagenomics and culture.</title>
        <authorList>
            <person name="Gilroy R."/>
            <person name="Ravi A."/>
            <person name="Getino M."/>
            <person name="Pursley I."/>
            <person name="Horton D.L."/>
            <person name="Alikhan N.F."/>
            <person name="Baker D."/>
            <person name="Gharbi K."/>
            <person name="Hall N."/>
            <person name="Watson M."/>
            <person name="Adriaenssens E.M."/>
            <person name="Foster-Nyarko E."/>
            <person name="Jarju S."/>
            <person name="Secka A."/>
            <person name="Antonio M."/>
            <person name="Oren A."/>
            <person name="Chaudhuri R.R."/>
            <person name="La Ragione R."/>
            <person name="Hildebrand F."/>
            <person name="Pallen M.J."/>
        </authorList>
    </citation>
    <scope>NUCLEOTIDE SEQUENCE</scope>
    <source>
        <strain evidence="13">ChiHecec2B26-446</strain>
    </source>
</reference>
<evidence type="ECO:0000259" key="9">
    <source>
        <dbReference type="Pfam" id="PF25876"/>
    </source>
</evidence>
<dbReference type="EMBL" id="DXHV01000002">
    <property type="protein sequence ID" value="HIV99584.1"/>
    <property type="molecule type" value="Genomic_DNA"/>
</dbReference>
<dbReference type="GO" id="GO:1990281">
    <property type="term" value="C:efflux pump complex"/>
    <property type="evidence" value="ECO:0007669"/>
    <property type="project" value="TreeGrafter"/>
</dbReference>
<dbReference type="Gene3D" id="1.10.287.470">
    <property type="entry name" value="Helix hairpin bin"/>
    <property type="match status" value="1"/>
</dbReference>
<dbReference type="Pfam" id="PF25876">
    <property type="entry name" value="HH_MFP_RND"/>
    <property type="match status" value="1"/>
</dbReference>
<dbReference type="InterPro" id="IPR058625">
    <property type="entry name" value="MdtA-like_BSH"/>
</dbReference>
<dbReference type="PANTHER" id="PTHR30469">
    <property type="entry name" value="MULTIDRUG RESISTANCE PROTEIN MDTA"/>
    <property type="match status" value="1"/>
</dbReference>
<feature type="region of interest" description="Disordered" evidence="8">
    <location>
        <begin position="389"/>
        <end position="437"/>
    </location>
</feature>
<protein>
    <submittedName>
        <fullName evidence="13">MdtA/MuxA family multidrug efflux RND transporter periplasmic adaptor subunit</fullName>
    </submittedName>
</protein>
<evidence type="ECO:0000259" key="11">
    <source>
        <dbReference type="Pfam" id="PF25944"/>
    </source>
</evidence>
<dbReference type="Pfam" id="PF25917">
    <property type="entry name" value="BSH_RND"/>
    <property type="match status" value="1"/>
</dbReference>
<dbReference type="NCBIfam" id="TIGR01730">
    <property type="entry name" value="RND_mfp"/>
    <property type="match status" value="1"/>
</dbReference>
<evidence type="ECO:0000259" key="12">
    <source>
        <dbReference type="Pfam" id="PF25967"/>
    </source>
</evidence>
<accession>A0A9D1TND5</accession>
<comment type="subcellular location">
    <subcellularLocation>
        <location evidence="1">Cell membrane</location>
    </subcellularLocation>
</comment>
<dbReference type="Gene3D" id="2.40.50.100">
    <property type="match status" value="1"/>
</dbReference>
<proteinExistence type="inferred from homology"/>
<evidence type="ECO:0000256" key="2">
    <source>
        <dbReference type="ARBA" id="ARBA00009477"/>
    </source>
</evidence>
<dbReference type="Pfam" id="PF25967">
    <property type="entry name" value="RND-MFP_C"/>
    <property type="match status" value="1"/>
</dbReference>
<keyword evidence="4" id="KW-1003">Cell membrane</keyword>
<keyword evidence="6" id="KW-0472">Membrane</keyword>
<evidence type="ECO:0000256" key="5">
    <source>
        <dbReference type="ARBA" id="ARBA00022519"/>
    </source>
</evidence>
<keyword evidence="5" id="KW-0997">Cell inner membrane</keyword>
<evidence type="ECO:0000256" key="8">
    <source>
        <dbReference type="SAM" id="MobiDB-lite"/>
    </source>
</evidence>
<dbReference type="GO" id="GO:0015562">
    <property type="term" value="F:efflux transmembrane transporter activity"/>
    <property type="evidence" value="ECO:0007669"/>
    <property type="project" value="TreeGrafter"/>
</dbReference>
<dbReference type="SUPFAM" id="SSF111369">
    <property type="entry name" value="HlyD-like secretion proteins"/>
    <property type="match status" value="1"/>
</dbReference>
<evidence type="ECO:0000259" key="10">
    <source>
        <dbReference type="Pfam" id="PF25917"/>
    </source>
</evidence>
<dbReference type="InterPro" id="IPR058626">
    <property type="entry name" value="MdtA-like_b-barrel"/>
</dbReference>
<feature type="domain" description="Multidrug resistance protein MdtA-like beta-barrel" evidence="11">
    <location>
        <begin position="212"/>
        <end position="303"/>
    </location>
</feature>
<dbReference type="InterPro" id="IPR006143">
    <property type="entry name" value="RND_pump_MFP"/>
</dbReference>
<evidence type="ECO:0000256" key="4">
    <source>
        <dbReference type="ARBA" id="ARBA00022475"/>
    </source>
</evidence>
<evidence type="ECO:0000256" key="7">
    <source>
        <dbReference type="SAM" id="Coils"/>
    </source>
</evidence>
<dbReference type="AlphaFoldDB" id="A0A9D1TND5"/>
<comment type="similarity">
    <text evidence="2">Belongs to the membrane fusion protein (MFP) (TC 8.A.1) family.</text>
</comment>
<keyword evidence="7" id="KW-0175">Coiled coil</keyword>
<reference evidence="13" key="2">
    <citation type="submission" date="2021-04" db="EMBL/GenBank/DDBJ databases">
        <authorList>
            <person name="Gilroy R."/>
        </authorList>
    </citation>
    <scope>NUCLEOTIDE SEQUENCE</scope>
    <source>
        <strain evidence="13">ChiHecec2B26-446</strain>
    </source>
</reference>
<evidence type="ECO:0000313" key="14">
    <source>
        <dbReference type="Proteomes" id="UP000886752"/>
    </source>
</evidence>
<evidence type="ECO:0000256" key="3">
    <source>
        <dbReference type="ARBA" id="ARBA00022448"/>
    </source>
</evidence>
<feature type="compositionally biased region" description="Low complexity" evidence="8">
    <location>
        <begin position="404"/>
        <end position="437"/>
    </location>
</feature>
<organism evidence="13 14">
    <name type="scientific">Candidatus Desulfovibrio intestinipullorum</name>
    <dbReference type="NCBI Taxonomy" id="2838536"/>
    <lineage>
        <taxon>Bacteria</taxon>
        <taxon>Pseudomonadati</taxon>
        <taxon>Thermodesulfobacteriota</taxon>
        <taxon>Desulfovibrionia</taxon>
        <taxon>Desulfovibrionales</taxon>
        <taxon>Desulfovibrionaceae</taxon>
        <taxon>Desulfovibrio</taxon>
    </lineage>
</organism>
<dbReference type="Gene3D" id="2.40.420.20">
    <property type="match status" value="1"/>
</dbReference>
<evidence type="ECO:0000256" key="1">
    <source>
        <dbReference type="ARBA" id="ARBA00004236"/>
    </source>
</evidence>
<feature type="coiled-coil region" evidence="7">
    <location>
        <begin position="106"/>
        <end position="133"/>
    </location>
</feature>
<comment type="caution">
    <text evidence="13">The sequence shown here is derived from an EMBL/GenBank/DDBJ whole genome shotgun (WGS) entry which is preliminary data.</text>
</comment>
<dbReference type="InterPro" id="IPR058624">
    <property type="entry name" value="MdtA-like_HH"/>
</dbReference>
<dbReference type="GO" id="GO:0030313">
    <property type="term" value="C:cell envelope"/>
    <property type="evidence" value="ECO:0007669"/>
    <property type="project" value="UniProtKB-SubCell"/>
</dbReference>
<gene>
    <name evidence="13" type="ORF">H9894_00060</name>
</gene>
<dbReference type="Pfam" id="PF25944">
    <property type="entry name" value="Beta-barrel_RND"/>
    <property type="match status" value="1"/>
</dbReference>
<feature type="domain" description="Multidrug resistance protein MdtA-like C-terminal permuted SH3" evidence="12">
    <location>
        <begin position="308"/>
        <end position="369"/>
    </location>
</feature>
<feature type="domain" description="Multidrug resistance protein MdtA-like barrel-sandwich hybrid" evidence="10">
    <location>
        <begin position="67"/>
        <end position="207"/>
    </location>
</feature>
<evidence type="ECO:0000256" key="6">
    <source>
        <dbReference type="ARBA" id="ARBA00023136"/>
    </source>
</evidence>
<evidence type="ECO:0000313" key="13">
    <source>
        <dbReference type="EMBL" id="HIV99584.1"/>
    </source>
</evidence>
<dbReference type="Proteomes" id="UP000886752">
    <property type="component" value="Unassembled WGS sequence"/>
</dbReference>
<keyword evidence="3" id="KW-0813">Transport</keyword>
<feature type="domain" description="Multidrug resistance protein MdtA-like alpha-helical hairpin" evidence="9">
    <location>
        <begin position="106"/>
        <end position="175"/>
    </location>
</feature>
<dbReference type="PANTHER" id="PTHR30469:SF12">
    <property type="entry name" value="MULTIDRUG RESISTANCE PROTEIN MDTA"/>
    <property type="match status" value="1"/>
</dbReference>